<feature type="transmembrane region" description="Helical" evidence="14">
    <location>
        <begin position="119"/>
        <end position="136"/>
    </location>
</feature>
<dbReference type="Pfam" id="PF03653">
    <property type="entry name" value="UPF0093"/>
    <property type="match status" value="1"/>
</dbReference>
<dbReference type="GO" id="GO:0005886">
    <property type="term" value="C:plasma membrane"/>
    <property type="evidence" value="ECO:0007669"/>
    <property type="project" value="UniProtKB-SubCell"/>
</dbReference>
<keyword evidence="7 14" id="KW-0812">Transmembrane</keyword>
<comment type="cofactor">
    <cofactor evidence="14 15">
        <name>heme b</name>
        <dbReference type="ChEBI" id="CHEBI:60344"/>
    </cofactor>
    <text evidence="14 15">Binds 1 heme b (iron(II)-protoporphyrin IX) group per subunit.</text>
</comment>
<dbReference type="EMBL" id="VICD02000333">
    <property type="protein sequence ID" value="KAB8162074.1"/>
    <property type="molecule type" value="Genomic_DNA"/>
</dbReference>
<keyword evidence="12 14" id="KW-0472">Membrane</keyword>
<feature type="binding site" description="axial binding residue" evidence="14">
    <location>
        <position position="84"/>
    </location>
    <ligand>
        <name>heme</name>
        <dbReference type="ChEBI" id="CHEBI:30413"/>
    </ligand>
    <ligandPart>
        <name>Fe</name>
        <dbReference type="ChEBI" id="CHEBI:18248"/>
    </ligandPart>
</feature>
<comment type="function">
    <text evidence="14 15">Catalyzes the oxidation of protoporphyrinogen IX to protoporphyrin IX.</text>
</comment>
<proteinExistence type="inferred from homology"/>
<evidence type="ECO:0000256" key="9">
    <source>
        <dbReference type="ARBA" id="ARBA00022989"/>
    </source>
</evidence>
<dbReference type="InterPro" id="IPR005265">
    <property type="entry name" value="HemJ-like"/>
</dbReference>
<evidence type="ECO:0000256" key="11">
    <source>
        <dbReference type="ARBA" id="ARBA00023004"/>
    </source>
</evidence>
<dbReference type="PIRSF" id="PIRSF004638">
    <property type="entry name" value="UCP004638"/>
    <property type="match status" value="1"/>
</dbReference>
<dbReference type="RefSeq" id="WP_141483442.1">
    <property type="nucleotide sequence ID" value="NZ_VICD02000333.1"/>
</dbReference>
<evidence type="ECO:0000313" key="17">
    <source>
        <dbReference type="Proteomes" id="UP000320431"/>
    </source>
</evidence>
<feature type="transmembrane region" description="Helical" evidence="14">
    <location>
        <begin position="52"/>
        <end position="74"/>
    </location>
</feature>
<comment type="subcellular location">
    <subcellularLocation>
        <location evidence="1 14">Cell membrane</location>
        <topology evidence="1 14">Multi-pass membrane protein</topology>
    </subcellularLocation>
</comment>
<keyword evidence="5 14" id="KW-1003">Cell membrane</keyword>
<evidence type="ECO:0000256" key="8">
    <source>
        <dbReference type="ARBA" id="ARBA00022723"/>
    </source>
</evidence>
<comment type="subunit">
    <text evidence="14">Homodimer.</text>
</comment>
<evidence type="ECO:0000256" key="1">
    <source>
        <dbReference type="ARBA" id="ARBA00004651"/>
    </source>
</evidence>
<evidence type="ECO:0000256" key="14">
    <source>
        <dbReference type="HAMAP-Rule" id="MF_02239"/>
    </source>
</evidence>
<dbReference type="AlphaFoldDB" id="A0A507ZTK3"/>
<keyword evidence="9 14" id="KW-1133">Transmembrane helix</keyword>
<dbReference type="HAMAP" id="MF_02239">
    <property type="entry name" value="HemJ"/>
    <property type="match status" value="1"/>
</dbReference>
<evidence type="ECO:0000256" key="4">
    <source>
        <dbReference type="ARBA" id="ARBA00017504"/>
    </source>
</evidence>
<evidence type="ECO:0000256" key="3">
    <source>
        <dbReference type="ARBA" id="ARBA00006501"/>
    </source>
</evidence>
<evidence type="ECO:0000256" key="2">
    <source>
        <dbReference type="ARBA" id="ARBA00005073"/>
    </source>
</evidence>
<organism evidence="16 17">
    <name type="scientific">Marilutibacter maris</name>
    <dbReference type="NCBI Taxonomy" id="1605891"/>
    <lineage>
        <taxon>Bacteria</taxon>
        <taxon>Pseudomonadati</taxon>
        <taxon>Pseudomonadota</taxon>
        <taxon>Gammaproteobacteria</taxon>
        <taxon>Lysobacterales</taxon>
        <taxon>Lysobacteraceae</taxon>
        <taxon>Marilutibacter</taxon>
    </lineage>
</organism>
<dbReference type="GO" id="GO:0046872">
    <property type="term" value="F:metal ion binding"/>
    <property type="evidence" value="ECO:0007669"/>
    <property type="project" value="UniProtKB-UniRule"/>
</dbReference>
<reference evidence="16 17" key="1">
    <citation type="submission" date="2019-10" db="EMBL/GenBank/DDBJ databases">
        <title>Lysobacter alkalisoli sp. nov., isolated from saline-alkaline soil.</title>
        <authorList>
            <person name="Sun J.-Q."/>
        </authorList>
    </citation>
    <scope>NUCLEOTIDE SEQUENCE [LARGE SCALE GENOMIC DNA]</scope>
    <source>
        <strain evidence="16 17">KCTC 42381</strain>
    </source>
</reference>
<sequence>MTAYFITKTAHLVFVIAWMASVFYLPRILVNIAEAGESAEVRARLVLMGRRLYRFGHIMFGLAFVLGLVLWLHFGITGGWLHAKLALVALILAHFIVAGRWLKGVDGGRALPSARALRLFNELPVLLLAVVVWLVLAKPF</sequence>
<dbReference type="GO" id="GO:0070818">
    <property type="term" value="F:protoporphyrinogen oxidase activity"/>
    <property type="evidence" value="ECO:0007669"/>
    <property type="project" value="UniProtKB-UniRule"/>
</dbReference>
<evidence type="ECO:0000256" key="13">
    <source>
        <dbReference type="ARBA" id="ARBA00048390"/>
    </source>
</evidence>
<feature type="binding site" description="axial binding residue" evidence="14">
    <location>
        <position position="11"/>
    </location>
    <ligand>
        <name>heme</name>
        <dbReference type="ChEBI" id="CHEBI:30413"/>
    </ligand>
    <ligandPart>
        <name>Fe</name>
        <dbReference type="ChEBI" id="CHEBI:18248"/>
    </ligandPart>
</feature>
<evidence type="ECO:0000256" key="7">
    <source>
        <dbReference type="ARBA" id="ARBA00022692"/>
    </source>
</evidence>
<keyword evidence="11 14" id="KW-0408">Iron</keyword>
<keyword evidence="10 14" id="KW-0560">Oxidoreductase</keyword>
<comment type="caution">
    <text evidence="16">The sequence shown here is derived from an EMBL/GenBank/DDBJ whole genome shotgun (WGS) entry which is preliminary data.</text>
</comment>
<feature type="transmembrane region" description="Helical" evidence="14">
    <location>
        <begin position="12"/>
        <end position="32"/>
    </location>
</feature>
<comment type="similarity">
    <text evidence="3 14 15">Belongs to the HemJ family.</text>
</comment>
<dbReference type="PANTHER" id="PTHR40255">
    <property type="entry name" value="UPF0093 MEMBRANE PROTEIN SLR1790"/>
    <property type="match status" value="1"/>
</dbReference>
<evidence type="ECO:0000256" key="6">
    <source>
        <dbReference type="ARBA" id="ARBA00022617"/>
    </source>
</evidence>
<dbReference type="PANTHER" id="PTHR40255:SF1">
    <property type="entry name" value="PROTOPORPHYRINOGEN IX OXIDASE"/>
    <property type="match status" value="1"/>
</dbReference>
<dbReference type="Proteomes" id="UP000320431">
    <property type="component" value="Unassembled WGS sequence"/>
</dbReference>
<protein>
    <recommendedName>
        <fullName evidence="4 14">Protoporphyrinogen IX oxidase</fullName>
        <shortName evidence="14">PPO</shortName>
        <ecNumber evidence="14 15">1.3.99.-</ecNumber>
    </recommendedName>
</protein>
<evidence type="ECO:0000256" key="15">
    <source>
        <dbReference type="PIRNR" id="PIRNR004638"/>
    </source>
</evidence>
<name>A0A507ZTK3_9GAMM</name>
<keyword evidence="8 14" id="KW-0479">Metal-binding</keyword>
<evidence type="ECO:0000256" key="5">
    <source>
        <dbReference type="ARBA" id="ARBA00022475"/>
    </source>
</evidence>
<keyword evidence="6 14" id="KW-0349">Heme</keyword>
<comment type="pathway">
    <text evidence="2 14 15">Porphyrin-containing compound metabolism; protoporphyrin-IX biosynthesis; protoporphyrin-IX from protoporphyrinogen-IX: step 1/1.</text>
</comment>
<dbReference type="UniPathway" id="UPA00251">
    <property type="reaction ID" value="UER00324"/>
</dbReference>
<evidence type="ECO:0000256" key="10">
    <source>
        <dbReference type="ARBA" id="ARBA00023002"/>
    </source>
</evidence>
<evidence type="ECO:0000256" key="12">
    <source>
        <dbReference type="ARBA" id="ARBA00023136"/>
    </source>
</evidence>
<evidence type="ECO:0000313" key="16">
    <source>
        <dbReference type="EMBL" id="KAB8162074.1"/>
    </source>
</evidence>
<dbReference type="EC" id="1.3.99.-" evidence="14 15"/>
<accession>A0A507ZTK3</accession>
<gene>
    <name evidence="16" type="ORF">FKV24_018525</name>
</gene>
<feature type="transmembrane region" description="Helical" evidence="14">
    <location>
        <begin position="80"/>
        <end position="98"/>
    </location>
</feature>
<comment type="catalytic activity">
    <reaction evidence="13 14 15">
        <text>protoporphyrinogen IX + 3 A = protoporphyrin IX + 3 AH2</text>
        <dbReference type="Rhea" id="RHEA:62000"/>
        <dbReference type="ChEBI" id="CHEBI:13193"/>
        <dbReference type="ChEBI" id="CHEBI:17499"/>
        <dbReference type="ChEBI" id="CHEBI:57306"/>
        <dbReference type="ChEBI" id="CHEBI:57307"/>
    </reaction>
</comment>
<dbReference type="GO" id="GO:0006782">
    <property type="term" value="P:protoporphyrinogen IX biosynthetic process"/>
    <property type="evidence" value="ECO:0007669"/>
    <property type="project" value="UniProtKB-UniRule"/>
</dbReference>